<comment type="caution">
    <text evidence="14">The sequence shown here is derived from an EMBL/GenBank/DDBJ whole genome shotgun (WGS) entry which is preliminary data.</text>
</comment>
<keyword evidence="8" id="KW-0418">Kinase</keyword>
<comment type="catalytic activity">
    <reaction evidence="11">
        <text>D-ribose 5-phosphate + ATP = 5-phospho-alpha-D-ribose 1-diphosphate + AMP + H(+)</text>
        <dbReference type="Rhea" id="RHEA:15609"/>
        <dbReference type="ChEBI" id="CHEBI:15378"/>
        <dbReference type="ChEBI" id="CHEBI:30616"/>
        <dbReference type="ChEBI" id="CHEBI:58017"/>
        <dbReference type="ChEBI" id="CHEBI:78346"/>
        <dbReference type="ChEBI" id="CHEBI:456215"/>
        <dbReference type="EC" id="2.7.6.1"/>
    </reaction>
</comment>
<name>A0AAD9E3E0_9TELE</name>
<evidence type="ECO:0000256" key="6">
    <source>
        <dbReference type="ARBA" id="ARBA00022727"/>
    </source>
</evidence>
<sequence length="698" mass="79049">MPNIVLFSGSSHHDLSQKVADRLGLDLGKVITKKFSNQETCVEIGESVRGEDVYIVQSGCGEINDNLMELLIMINACKIASASRVTAVIPCFPYARQDKKDKSRAPISAKLVANMLSVAGADHIITMDLHASQIQGFFDIAVDNLYAEPAVLQWIRENIPEWKNCIIVSPDAGGAKRVTSIADRLNVEFALIHKERKKANEVDRMVLVGDVKDRVAILVDDMADTCGTICHAADKLISAGAVKVYAILTHGIFSGPAISRINGAPFEAVVVTNTIPQEEKIKQCPKIQDSGFLSHKLTLMSISAQDQQSCQPVKGMIKSWLLSLCRRLHGPMMRRHWLLVGACGWVLLVLMFVSKFINFTFRMPDDYGGRVEMLNWTFPSVKTEKAQLEQLVQKADSQPSPVSSDSPAEDELSNWETVTIRRLQLLSSVCRNSSLWNLTHTPLRKFVLDRIFVCDKHKILFCQTPKVGNTQWKKVLIVLNGKFSKVEDIPENMVHDHERNGLPRLSSMSDSEITERLNKYFKFFIVRDPFERLISAFKDKFVQNPRFEPWYKHSIAPAIIRKYRKSHRDTGHAAGLHFEDFVRYLGDEPGRQYLDRQFGDHIIHWLTYTELCAPCNISYDVVGHHETLEHDAPYILRAAGIGGLVTYPSIPPGITRYNRTKVERYFSGISKRDVRHLYARYQGDFGLFGYRRPDFLLD</sequence>
<evidence type="ECO:0000259" key="13">
    <source>
        <dbReference type="Pfam" id="PF13793"/>
    </source>
</evidence>
<evidence type="ECO:0000256" key="10">
    <source>
        <dbReference type="ARBA" id="ARBA00022968"/>
    </source>
</evidence>
<dbReference type="GO" id="GO:0016301">
    <property type="term" value="F:kinase activity"/>
    <property type="evidence" value="ECO:0007669"/>
    <property type="project" value="UniProtKB-KW"/>
</dbReference>
<dbReference type="GO" id="GO:0006015">
    <property type="term" value="P:5-phosphoribose 1-diphosphate biosynthetic process"/>
    <property type="evidence" value="ECO:0007669"/>
    <property type="project" value="TreeGrafter"/>
</dbReference>
<keyword evidence="12" id="KW-0472">Membrane</keyword>
<dbReference type="InterPro" id="IPR000836">
    <property type="entry name" value="PRTase_dom"/>
</dbReference>
<evidence type="ECO:0000256" key="2">
    <source>
        <dbReference type="ARBA" id="ARBA00004996"/>
    </source>
</evidence>
<dbReference type="GO" id="GO:0008146">
    <property type="term" value="F:sulfotransferase activity"/>
    <property type="evidence" value="ECO:0007669"/>
    <property type="project" value="InterPro"/>
</dbReference>
<dbReference type="GO" id="GO:0006164">
    <property type="term" value="P:purine nucleotide biosynthetic process"/>
    <property type="evidence" value="ECO:0007669"/>
    <property type="project" value="TreeGrafter"/>
</dbReference>
<keyword evidence="9" id="KW-0067">ATP-binding</keyword>
<evidence type="ECO:0000313" key="15">
    <source>
        <dbReference type="Proteomes" id="UP001239994"/>
    </source>
</evidence>
<dbReference type="Pfam" id="PF13793">
    <property type="entry name" value="Pribosyltran_N"/>
    <property type="match status" value="1"/>
</dbReference>
<comment type="subcellular location">
    <subcellularLocation>
        <location evidence="1">Membrane</location>
        <topology evidence="1">Single-pass type II membrane protein</topology>
    </subcellularLocation>
</comment>
<dbReference type="InterPro" id="IPR029057">
    <property type="entry name" value="PRTase-like"/>
</dbReference>
<keyword evidence="12" id="KW-0812">Transmembrane</keyword>
<evidence type="ECO:0000256" key="7">
    <source>
        <dbReference type="ARBA" id="ARBA00022741"/>
    </source>
</evidence>
<keyword evidence="5" id="KW-0808">Transferase</keyword>
<dbReference type="SUPFAM" id="SSF53271">
    <property type="entry name" value="PRTase-like"/>
    <property type="match status" value="1"/>
</dbReference>
<dbReference type="Pfam" id="PF14572">
    <property type="entry name" value="Pribosyl_synth"/>
    <property type="match status" value="1"/>
</dbReference>
<dbReference type="InterPro" id="IPR005946">
    <property type="entry name" value="Rib-P_diPkinase"/>
</dbReference>
<evidence type="ECO:0000256" key="1">
    <source>
        <dbReference type="ARBA" id="ARBA00004606"/>
    </source>
</evidence>
<protein>
    <recommendedName>
        <fullName evidence="4">ribose-phosphate diphosphokinase</fullName>
        <ecNumber evidence="4">2.7.6.1</ecNumber>
    </recommendedName>
</protein>
<dbReference type="SMART" id="SM01400">
    <property type="entry name" value="Pribosyltran_N"/>
    <property type="match status" value="1"/>
</dbReference>
<dbReference type="GO" id="GO:0002189">
    <property type="term" value="C:ribose phosphate diphosphokinase complex"/>
    <property type="evidence" value="ECO:0007669"/>
    <property type="project" value="TreeGrafter"/>
</dbReference>
<keyword evidence="12" id="KW-1133">Transmembrane helix</keyword>
<proteinExistence type="inferred from homology"/>
<feature type="transmembrane region" description="Helical" evidence="12">
    <location>
        <begin position="336"/>
        <end position="357"/>
    </location>
</feature>
<dbReference type="PANTHER" id="PTHR10210">
    <property type="entry name" value="RIBOSE-PHOSPHATE DIPHOSPHOKINASE FAMILY MEMBER"/>
    <property type="match status" value="1"/>
</dbReference>
<dbReference type="GO" id="GO:0004749">
    <property type="term" value="F:ribose phosphate diphosphokinase activity"/>
    <property type="evidence" value="ECO:0007669"/>
    <property type="project" value="UniProtKB-EC"/>
</dbReference>
<dbReference type="EC" id="2.7.6.1" evidence="4"/>
<dbReference type="AlphaFoldDB" id="A0AAD9E3E0"/>
<evidence type="ECO:0000256" key="4">
    <source>
        <dbReference type="ARBA" id="ARBA00013247"/>
    </source>
</evidence>
<keyword evidence="10" id="KW-0735">Signal-anchor</keyword>
<gene>
    <name evidence="14" type="ORF">P4O66_021428</name>
</gene>
<accession>A0AAD9E3E0</accession>
<dbReference type="EMBL" id="JAROKS010000006">
    <property type="protein sequence ID" value="KAK1802893.1"/>
    <property type="molecule type" value="Genomic_DNA"/>
</dbReference>
<evidence type="ECO:0000256" key="3">
    <source>
        <dbReference type="ARBA" id="ARBA00006478"/>
    </source>
</evidence>
<dbReference type="InterPro" id="IPR029099">
    <property type="entry name" value="Pribosyltran_N"/>
</dbReference>
<keyword evidence="6" id="KW-0545">Nucleotide biosynthesis</keyword>
<evidence type="ECO:0000256" key="5">
    <source>
        <dbReference type="ARBA" id="ARBA00022679"/>
    </source>
</evidence>
<dbReference type="GO" id="GO:0005524">
    <property type="term" value="F:ATP binding"/>
    <property type="evidence" value="ECO:0007669"/>
    <property type="project" value="UniProtKB-KW"/>
</dbReference>
<keyword evidence="15" id="KW-1185">Reference proteome</keyword>
<comment type="similarity">
    <text evidence="3">Belongs to the ribose-phosphate pyrophosphokinase family.</text>
</comment>
<reference evidence="14" key="1">
    <citation type="submission" date="2023-03" db="EMBL/GenBank/DDBJ databases">
        <title>Electrophorus voltai genome.</title>
        <authorList>
            <person name="Bian C."/>
        </authorList>
    </citation>
    <scope>NUCLEOTIDE SEQUENCE</scope>
    <source>
        <strain evidence="14">CB-2022</strain>
        <tissue evidence="14">Muscle</tissue>
    </source>
</reference>
<evidence type="ECO:0000256" key="8">
    <source>
        <dbReference type="ARBA" id="ARBA00022777"/>
    </source>
</evidence>
<dbReference type="PANTHER" id="PTHR10210:SF32">
    <property type="entry name" value="RIBOSE-PHOSPHATE PYROPHOSPHOKINASE 2"/>
    <property type="match status" value="1"/>
</dbReference>
<evidence type="ECO:0000256" key="9">
    <source>
        <dbReference type="ARBA" id="ARBA00022840"/>
    </source>
</evidence>
<dbReference type="Pfam" id="PF03567">
    <property type="entry name" value="Sulfotransfer_2"/>
    <property type="match status" value="1"/>
</dbReference>
<organism evidence="14 15">
    <name type="scientific">Electrophorus voltai</name>
    <dbReference type="NCBI Taxonomy" id="2609070"/>
    <lineage>
        <taxon>Eukaryota</taxon>
        <taxon>Metazoa</taxon>
        <taxon>Chordata</taxon>
        <taxon>Craniata</taxon>
        <taxon>Vertebrata</taxon>
        <taxon>Euteleostomi</taxon>
        <taxon>Actinopterygii</taxon>
        <taxon>Neopterygii</taxon>
        <taxon>Teleostei</taxon>
        <taxon>Ostariophysi</taxon>
        <taxon>Gymnotiformes</taxon>
        <taxon>Gymnotoidei</taxon>
        <taxon>Gymnotidae</taxon>
        <taxon>Electrophorus</taxon>
    </lineage>
</organism>
<dbReference type="NCBIfam" id="NF002320">
    <property type="entry name" value="PRK01259.1"/>
    <property type="match status" value="1"/>
</dbReference>
<dbReference type="GO" id="GO:0005737">
    <property type="term" value="C:cytoplasm"/>
    <property type="evidence" value="ECO:0007669"/>
    <property type="project" value="TreeGrafter"/>
</dbReference>
<evidence type="ECO:0000256" key="12">
    <source>
        <dbReference type="SAM" id="Phobius"/>
    </source>
</evidence>
<evidence type="ECO:0000256" key="11">
    <source>
        <dbReference type="ARBA" id="ARBA00049535"/>
    </source>
</evidence>
<dbReference type="GO" id="GO:0000287">
    <property type="term" value="F:magnesium ion binding"/>
    <property type="evidence" value="ECO:0007669"/>
    <property type="project" value="InterPro"/>
</dbReference>
<feature type="domain" description="Ribose-phosphate pyrophosphokinase N-terminal" evidence="13">
    <location>
        <begin position="4"/>
        <end position="120"/>
    </location>
</feature>
<evidence type="ECO:0000313" key="14">
    <source>
        <dbReference type="EMBL" id="KAK1802893.1"/>
    </source>
</evidence>
<comment type="pathway">
    <text evidence="2">Metabolic intermediate biosynthesis; 5-phospho-alpha-D-ribose 1-diphosphate biosynthesis; 5-phospho-alpha-D-ribose 1-diphosphate from D-ribose 5-phosphate (route I): step 1/1.</text>
</comment>
<dbReference type="GO" id="GO:0016020">
    <property type="term" value="C:membrane"/>
    <property type="evidence" value="ECO:0007669"/>
    <property type="project" value="UniProtKB-SubCell"/>
</dbReference>
<dbReference type="FunFam" id="3.40.50.2020:FF:000011">
    <property type="entry name" value="Putative ribose-phosphate pyrophosphokinase 1"/>
    <property type="match status" value="1"/>
</dbReference>
<dbReference type="Proteomes" id="UP001239994">
    <property type="component" value="Unassembled WGS sequence"/>
</dbReference>
<dbReference type="CDD" id="cd06223">
    <property type="entry name" value="PRTases_typeI"/>
    <property type="match status" value="1"/>
</dbReference>
<dbReference type="Gene3D" id="3.40.50.2020">
    <property type="match status" value="2"/>
</dbReference>
<dbReference type="NCBIfam" id="TIGR01251">
    <property type="entry name" value="ribP_PPkin"/>
    <property type="match status" value="1"/>
</dbReference>
<dbReference type="InterPro" id="IPR005331">
    <property type="entry name" value="Sulfotransferase"/>
</dbReference>
<keyword evidence="7" id="KW-0547">Nucleotide-binding</keyword>